<dbReference type="Proteomes" id="UP000248395">
    <property type="component" value="Unassembled WGS sequence"/>
</dbReference>
<dbReference type="EMBL" id="QJKC01000005">
    <property type="protein sequence ID" value="PXX49014.1"/>
    <property type="molecule type" value="Genomic_DNA"/>
</dbReference>
<comment type="caution">
    <text evidence="1">The sequence shown here is derived from an EMBL/GenBank/DDBJ whole genome shotgun (WGS) entry which is preliminary data.</text>
</comment>
<protein>
    <submittedName>
        <fullName evidence="1">Uncharacterized protein</fullName>
    </submittedName>
</protein>
<organism evidence="1 2">
    <name type="scientific">Aquitalea magnusonii</name>
    <dbReference type="NCBI Taxonomy" id="332411"/>
    <lineage>
        <taxon>Bacteria</taxon>
        <taxon>Pseudomonadati</taxon>
        <taxon>Pseudomonadota</taxon>
        <taxon>Betaproteobacteria</taxon>
        <taxon>Neisseriales</taxon>
        <taxon>Chromobacteriaceae</taxon>
        <taxon>Aquitalea</taxon>
    </lineage>
</organism>
<evidence type="ECO:0000313" key="2">
    <source>
        <dbReference type="Proteomes" id="UP000248395"/>
    </source>
</evidence>
<proteinExistence type="predicted"/>
<gene>
    <name evidence="1" type="ORF">DFR38_10550</name>
</gene>
<evidence type="ECO:0000313" key="1">
    <source>
        <dbReference type="EMBL" id="PXX49014.1"/>
    </source>
</evidence>
<name>A0A318K5B3_9NEIS</name>
<sequence length="55" mass="5912">MEQTNNTNEMQPLTSDDKQMIKEAICSQAPALAAGTDATRLAKSLIQAFSVVNNT</sequence>
<reference evidence="1 2" key="1">
    <citation type="submission" date="2018-05" db="EMBL/GenBank/DDBJ databases">
        <title>Genomic Encyclopedia of Type Strains, Phase IV (KMG-IV): sequencing the most valuable type-strain genomes for metagenomic binning, comparative biology and taxonomic classification.</title>
        <authorList>
            <person name="Goeker M."/>
        </authorList>
    </citation>
    <scope>NUCLEOTIDE SEQUENCE [LARGE SCALE GENOMIC DNA]</scope>
    <source>
        <strain evidence="1 2">DSM 25134</strain>
    </source>
</reference>
<accession>A0A318K5B3</accession>
<keyword evidence="2" id="KW-1185">Reference proteome</keyword>
<dbReference type="RefSeq" id="WP_158527702.1">
    <property type="nucleotide sequence ID" value="NZ_LNQU01000063.1"/>
</dbReference>
<dbReference type="AlphaFoldDB" id="A0A318K5B3"/>